<evidence type="ECO:0000256" key="3">
    <source>
        <dbReference type="ARBA" id="ARBA00022741"/>
    </source>
</evidence>
<evidence type="ECO:0000256" key="2">
    <source>
        <dbReference type="ARBA" id="ARBA00022448"/>
    </source>
</evidence>
<comment type="caution">
    <text evidence="6">The sequence shown here is derived from an EMBL/GenBank/DDBJ whole genome shotgun (WGS) entry which is preliminary data.</text>
</comment>
<dbReference type="GO" id="GO:0022857">
    <property type="term" value="F:transmembrane transporter activity"/>
    <property type="evidence" value="ECO:0007669"/>
    <property type="project" value="UniProtKB-ARBA"/>
</dbReference>
<dbReference type="AlphaFoldDB" id="A0A931ANN5"/>
<gene>
    <name evidence="6" type="ORF">I0Q91_03190</name>
</gene>
<dbReference type="CDD" id="cd03255">
    <property type="entry name" value="ABC_MJ0796_LolCDE_FtsE"/>
    <property type="match status" value="1"/>
</dbReference>
<dbReference type="SMART" id="SM00382">
    <property type="entry name" value="AAA"/>
    <property type="match status" value="1"/>
</dbReference>
<accession>A0A931ANN5</accession>
<dbReference type="InterPro" id="IPR003593">
    <property type="entry name" value="AAA+_ATPase"/>
</dbReference>
<dbReference type="PROSITE" id="PS00211">
    <property type="entry name" value="ABC_TRANSPORTER_1"/>
    <property type="match status" value="1"/>
</dbReference>
<dbReference type="EMBL" id="JADPIE010000002">
    <property type="protein sequence ID" value="MBF8436072.1"/>
    <property type="molecule type" value="Genomic_DNA"/>
</dbReference>
<evidence type="ECO:0000259" key="5">
    <source>
        <dbReference type="PROSITE" id="PS50893"/>
    </source>
</evidence>
<dbReference type="FunFam" id="3.40.50.300:FF:000032">
    <property type="entry name" value="Export ABC transporter ATP-binding protein"/>
    <property type="match status" value="1"/>
</dbReference>
<dbReference type="PROSITE" id="PS50893">
    <property type="entry name" value="ABC_TRANSPORTER_2"/>
    <property type="match status" value="1"/>
</dbReference>
<keyword evidence="2" id="KW-0813">Transport</keyword>
<dbReference type="GO" id="GO:0098796">
    <property type="term" value="C:membrane protein complex"/>
    <property type="evidence" value="ECO:0007669"/>
    <property type="project" value="UniProtKB-ARBA"/>
</dbReference>
<evidence type="ECO:0000313" key="6">
    <source>
        <dbReference type="EMBL" id="MBF8436072.1"/>
    </source>
</evidence>
<keyword evidence="7" id="KW-1185">Reference proteome</keyword>
<evidence type="ECO:0000256" key="1">
    <source>
        <dbReference type="ARBA" id="ARBA00005417"/>
    </source>
</evidence>
<proteinExistence type="inferred from homology"/>
<dbReference type="InterPro" id="IPR003439">
    <property type="entry name" value="ABC_transporter-like_ATP-bd"/>
</dbReference>
<dbReference type="GO" id="GO:0005524">
    <property type="term" value="F:ATP binding"/>
    <property type="evidence" value="ECO:0007669"/>
    <property type="project" value="UniProtKB-KW"/>
</dbReference>
<dbReference type="SUPFAM" id="SSF52540">
    <property type="entry name" value="P-loop containing nucleoside triphosphate hydrolases"/>
    <property type="match status" value="1"/>
</dbReference>
<reference evidence="6" key="1">
    <citation type="submission" date="2020-11" db="EMBL/GenBank/DDBJ databases">
        <title>Halonatronomonas betainensis gen. nov., sp. nov. a novel haloalkaliphilic representative of the family Halanaerobiacae capable of betaine degradation.</title>
        <authorList>
            <person name="Boltyanskaya Y."/>
            <person name="Kevbrin V."/>
            <person name="Detkova E."/>
            <person name="Grouzdev D.S."/>
            <person name="Koziaeva V."/>
            <person name="Zhilina T."/>
        </authorList>
    </citation>
    <scope>NUCLEOTIDE SEQUENCE</scope>
    <source>
        <strain evidence="6">Z-7014</strain>
    </source>
</reference>
<comment type="similarity">
    <text evidence="1">Belongs to the ABC transporter superfamily.</text>
</comment>
<dbReference type="RefSeq" id="WP_270452834.1">
    <property type="nucleotide sequence ID" value="NZ_JADPIE010000002.1"/>
</dbReference>
<name>A0A931ANN5_9FIRM</name>
<evidence type="ECO:0000313" key="7">
    <source>
        <dbReference type="Proteomes" id="UP000621436"/>
    </source>
</evidence>
<dbReference type="GO" id="GO:0016887">
    <property type="term" value="F:ATP hydrolysis activity"/>
    <property type="evidence" value="ECO:0007669"/>
    <property type="project" value="InterPro"/>
</dbReference>
<feature type="domain" description="ABC transporter" evidence="5">
    <location>
        <begin position="4"/>
        <end position="228"/>
    </location>
</feature>
<dbReference type="InterPro" id="IPR017911">
    <property type="entry name" value="MacB-like_ATP-bd"/>
</dbReference>
<keyword evidence="3" id="KW-0547">Nucleotide-binding</keyword>
<dbReference type="Gene3D" id="3.40.50.300">
    <property type="entry name" value="P-loop containing nucleotide triphosphate hydrolases"/>
    <property type="match status" value="1"/>
</dbReference>
<dbReference type="Proteomes" id="UP000621436">
    <property type="component" value="Unassembled WGS sequence"/>
</dbReference>
<dbReference type="Pfam" id="PF00005">
    <property type="entry name" value="ABC_tran"/>
    <property type="match status" value="1"/>
</dbReference>
<dbReference type="InterPro" id="IPR027417">
    <property type="entry name" value="P-loop_NTPase"/>
</dbReference>
<dbReference type="PANTHER" id="PTHR42798">
    <property type="entry name" value="LIPOPROTEIN-RELEASING SYSTEM ATP-BINDING PROTEIN LOLD"/>
    <property type="match status" value="1"/>
</dbReference>
<protein>
    <submittedName>
        <fullName evidence="6">ABC transporter ATP-binding protein</fullName>
    </submittedName>
</protein>
<sequence>MPLINLKNVKKIYQQGEIEVPALRGIDLEIEAAEFSTVFGPSGSGKTTLLNLIGALDKPTTGQIKINGSTINEMDKNGLATLRRNHIGFIFQSYNLIPVLSAYENVEFALRISKGGKDQGDSEKVESILDKVGLGDMLTRKPNELSGGQKQRVAIARALVKEPKLVLADEPTANLDSKTSQEVLDLMLKMNQELDTTFIFSTHDPLVMEYADRLLEIKDGNISKDERR</sequence>
<dbReference type="PANTHER" id="PTHR42798:SF6">
    <property type="entry name" value="CELL DIVISION ATP-BINDING PROTEIN FTSE"/>
    <property type="match status" value="1"/>
</dbReference>
<evidence type="ECO:0000256" key="4">
    <source>
        <dbReference type="ARBA" id="ARBA00022840"/>
    </source>
</evidence>
<organism evidence="6 7">
    <name type="scientific">Halonatronomonas betaini</name>
    <dbReference type="NCBI Taxonomy" id="2778430"/>
    <lineage>
        <taxon>Bacteria</taxon>
        <taxon>Bacillati</taxon>
        <taxon>Bacillota</taxon>
        <taxon>Clostridia</taxon>
        <taxon>Halanaerobiales</taxon>
        <taxon>Halarsenatibacteraceae</taxon>
        <taxon>Halonatronomonas</taxon>
    </lineage>
</organism>
<dbReference type="InterPro" id="IPR017871">
    <property type="entry name" value="ABC_transporter-like_CS"/>
</dbReference>
<keyword evidence="4 6" id="KW-0067">ATP-binding</keyword>